<dbReference type="InterPro" id="IPR036388">
    <property type="entry name" value="WH-like_DNA-bd_sf"/>
</dbReference>
<dbReference type="AlphaFoldDB" id="A0A3S4RRU4"/>
<dbReference type="GO" id="GO:0003677">
    <property type="term" value="F:DNA binding"/>
    <property type="evidence" value="ECO:0007669"/>
    <property type="project" value="InterPro"/>
</dbReference>
<dbReference type="Gene3D" id="1.10.10.10">
    <property type="entry name" value="Winged helix-like DNA-binding domain superfamily/Winged helix DNA-binding domain"/>
    <property type="match status" value="1"/>
</dbReference>
<accession>A0A3S4RRU4</accession>
<dbReference type="InterPro" id="IPR003150">
    <property type="entry name" value="DNA-bd_RFX"/>
</dbReference>
<dbReference type="InterPro" id="IPR036390">
    <property type="entry name" value="WH_DNA-bd_sf"/>
</dbReference>
<feature type="region of interest" description="Disordered" evidence="4">
    <location>
        <begin position="1"/>
        <end position="29"/>
    </location>
</feature>
<evidence type="ECO:0000259" key="5">
    <source>
        <dbReference type="PROSITE" id="PS51206"/>
    </source>
</evidence>
<keyword evidence="7" id="KW-1185">Reference proteome</keyword>
<feature type="region of interest" description="Disordered" evidence="4">
    <location>
        <begin position="532"/>
        <end position="565"/>
    </location>
</feature>
<dbReference type="InterPro" id="IPR051620">
    <property type="entry name" value="ORF904-like_C"/>
</dbReference>
<dbReference type="NCBIfam" id="TIGR01613">
    <property type="entry name" value="primase_Cterm"/>
    <property type="match status" value="1"/>
</dbReference>
<gene>
    <name evidence="6" type="ORF">NCTC10485_01530</name>
</gene>
<dbReference type="Pfam" id="PF19263">
    <property type="entry name" value="DUF5906"/>
    <property type="match status" value="1"/>
</dbReference>
<dbReference type="PANTHER" id="PTHR35372">
    <property type="entry name" value="ATP BINDING PROTEIN-RELATED"/>
    <property type="match status" value="1"/>
</dbReference>
<evidence type="ECO:0000313" key="6">
    <source>
        <dbReference type="EMBL" id="VEG47255.1"/>
    </source>
</evidence>
<dbReference type="OrthoDB" id="9763644at2"/>
<dbReference type="RefSeq" id="WP_126333167.1">
    <property type="nucleotide sequence ID" value="NZ_AP022604.1"/>
</dbReference>
<dbReference type="SUPFAM" id="SSF52540">
    <property type="entry name" value="P-loop containing nucleoside triphosphate hydrolases"/>
    <property type="match status" value="1"/>
</dbReference>
<keyword evidence="2" id="KW-0378">Hydrolase</keyword>
<dbReference type="GO" id="GO:0005524">
    <property type="term" value="F:ATP binding"/>
    <property type="evidence" value="ECO:0007669"/>
    <property type="project" value="UniProtKB-KW"/>
</dbReference>
<proteinExistence type="predicted"/>
<keyword evidence="3" id="KW-0067">ATP-binding</keyword>
<dbReference type="GO" id="GO:0016787">
    <property type="term" value="F:hydrolase activity"/>
    <property type="evidence" value="ECO:0007669"/>
    <property type="project" value="UniProtKB-KW"/>
</dbReference>
<keyword evidence="1" id="KW-0547">Nucleotide-binding</keyword>
<evidence type="ECO:0000256" key="4">
    <source>
        <dbReference type="SAM" id="MobiDB-lite"/>
    </source>
</evidence>
<evidence type="ECO:0000256" key="1">
    <source>
        <dbReference type="ARBA" id="ARBA00022741"/>
    </source>
</evidence>
<sequence length="608" mass="66152">MSSDIDRSDELRDWYAEDEDGPTVDDLGPRDHEELIAAAITESDRDVWPGPAAPLAVAHRLYRAWRTASGARTLLCWRGTWMQWHGPHWSEMDTAQLRKHVYDTLGRVNCLRAVRMGGDIHHYEPIRWDPNKKRVADVLEAMAAVGHVSADIDPPTWLIGTGDTGASQVVSCSNGLLDLATRRLSDHTPALFNVVSVPFAYDPDAPNPTAWQTFLKSVWPEDAEAVALLQEFLGYIVSGRTDQQKMLGLFGPTRSGKGTIGRLLPKLLGRGHVVGPTLASIGTNFGLAPLLGKPLAIVSDARLGSTPGHLVVERLLSITGEDMLTVDRKFREPWSGKLPTRFVILSNELPRFSDSSGAIAHRLLILQMANSFLGREDRDLDAKLAAELPGVLNWALAGLDRLTRNGRFTVPASSAEAARLMMDLSSPVSAFVRDQCERGPGKSVERDRLYGAWKAWCEDNGHEPGANATFGRNLRAVVPEIRTSQPRIDGKQIRCYTLIGLAGVSPVSVDETAGQTVKPDTGSTQAHLCQPETVTDRGTPDTGIPVSGCDPKPQVKHADTGDTGEIPFKVQHPEPSCRFCGGPLKPHQHARGFCGLGKCVTANREAAS</sequence>
<dbReference type="InterPro" id="IPR014015">
    <property type="entry name" value="Helicase_SF3_DNA-vir"/>
</dbReference>
<dbReference type="Pfam" id="PF02257">
    <property type="entry name" value="RFX_DNA_binding"/>
    <property type="match status" value="1"/>
</dbReference>
<name>A0A3S4RRU4_MYCCI</name>
<dbReference type="PANTHER" id="PTHR35372:SF2">
    <property type="entry name" value="SF3 HELICASE DOMAIN-CONTAINING PROTEIN"/>
    <property type="match status" value="1"/>
</dbReference>
<dbReference type="SUPFAM" id="SSF46785">
    <property type="entry name" value="Winged helix' DNA-binding domain"/>
    <property type="match status" value="1"/>
</dbReference>
<feature type="compositionally biased region" description="Basic and acidic residues" evidence="4">
    <location>
        <begin position="1"/>
        <end position="15"/>
    </location>
</feature>
<dbReference type="Gene3D" id="3.40.50.300">
    <property type="entry name" value="P-loop containing nucleotide triphosphate hydrolases"/>
    <property type="match status" value="1"/>
</dbReference>
<dbReference type="InterPro" id="IPR045455">
    <property type="entry name" value="NrS-1_pol-like_helicase"/>
</dbReference>
<evidence type="ECO:0000313" key="7">
    <source>
        <dbReference type="Proteomes" id="UP000282551"/>
    </source>
</evidence>
<protein>
    <submittedName>
        <fullName evidence="6">Phage/plasmid primase</fullName>
    </submittedName>
</protein>
<dbReference type="PROSITE" id="PS51206">
    <property type="entry name" value="SF3_HELICASE_1"/>
    <property type="match status" value="1"/>
</dbReference>
<dbReference type="Pfam" id="PF08706">
    <property type="entry name" value="D5_N"/>
    <property type="match status" value="1"/>
</dbReference>
<feature type="domain" description="SF3 helicase" evidence="5">
    <location>
        <begin position="224"/>
        <end position="381"/>
    </location>
</feature>
<dbReference type="InterPro" id="IPR027417">
    <property type="entry name" value="P-loop_NTPase"/>
</dbReference>
<evidence type="ECO:0000256" key="2">
    <source>
        <dbReference type="ARBA" id="ARBA00022801"/>
    </source>
</evidence>
<dbReference type="InterPro" id="IPR014818">
    <property type="entry name" value="Phage/plasmid_primase_P4_C"/>
</dbReference>
<reference evidence="6 7" key="1">
    <citation type="submission" date="2018-12" db="EMBL/GenBank/DDBJ databases">
        <authorList>
            <consortium name="Pathogen Informatics"/>
        </authorList>
    </citation>
    <scope>NUCLEOTIDE SEQUENCE [LARGE SCALE GENOMIC DNA]</scope>
    <source>
        <strain evidence="6 7">NCTC10485</strain>
    </source>
</reference>
<dbReference type="GO" id="GO:0006355">
    <property type="term" value="P:regulation of DNA-templated transcription"/>
    <property type="evidence" value="ECO:0007669"/>
    <property type="project" value="InterPro"/>
</dbReference>
<evidence type="ECO:0000256" key="3">
    <source>
        <dbReference type="ARBA" id="ARBA00022840"/>
    </source>
</evidence>
<dbReference type="InterPro" id="IPR006500">
    <property type="entry name" value="Helicase_put_C_phage/plasmid"/>
</dbReference>
<dbReference type="Proteomes" id="UP000282551">
    <property type="component" value="Chromosome"/>
</dbReference>
<organism evidence="6 7">
    <name type="scientific">Mycolicibacterium chitae</name>
    <name type="common">Mycobacterium chitae</name>
    <dbReference type="NCBI Taxonomy" id="1792"/>
    <lineage>
        <taxon>Bacteria</taxon>
        <taxon>Bacillati</taxon>
        <taxon>Actinomycetota</taxon>
        <taxon>Actinomycetes</taxon>
        <taxon>Mycobacteriales</taxon>
        <taxon>Mycobacteriaceae</taxon>
        <taxon>Mycolicibacterium</taxon>
    </lineage>
</organism>
<dbReference type="EMBL" id="LR134355">
    <property type="protein sequence ID" value="VEG47255.1"/>
    <property type="molecule type" value="Genomic_DNA"/>
</dbReference>